<dbReference type="Proteomes" id="UP000743370">
    <property type="component" value="Unassembled WGS sequence"/>
</dbReference>
<dbReference type="AlphaFoldDB" id="A0A8T0K860"/>
<name>A0A8T0K860_PHAAN</name>
<comment type="caution">
    <text evidence="1">The sequence shown here is derived from an EMBL/GenBank/DDBJ whole genome shotgun (WGS) entry which is preliminary data.</text>
</comment>
<evidence type="ECO:0000313" key="2">
    <source>
        <dbReference type="Proteomes" id="UP000743370"/>
    </source>
</evidence>
<gene>
    <name evidence="1" type="ORF">HKW66_Vig0069760</name>
</gene>
<evidence type="ECO:0000313" key="1">
    <source>
        <dbReference type="EMBL" id="KAG2395648.1"/>
    </source>
</evidence>
<dbReference type="EMBL" id="JABFOF010000006">
    <property type="protein sequence ID" value="KAG2395648.1"/>
    <property type="molecule type" value="Genomic_DNA"/>
</dbReference>
<accession>A0A8T0K860</accession>
<organism evidence="1 2">
    <name type="scientific">Phaseolus angularis</name>
    <name type="common">Azuki bean</name>
    <name type="synonym">Vigna angularis</name>
    <dbReference type="NCBI Taxonomy" id="3914"/>
    <lineage>
        <taxon>Eukaryota</taxon>
        <taxon>Viridiplantae</taxon>
        <taxon>Streptophyta</taxon>
        <taxon>Embryophyta</taxon>
        <taxon>Tracheophyta</taxon>
        <taxon>Spermatophyta</taxon>
        <taxon>Magnoliopsida</taxon>
        <taxon>eudicotyledons</taxon>
        <taxon>Gunneridae</taxon>
        <taxon>Pentapetalae</taxon>
        <taxon>rosids</taxon>
        <taxon>fabids</taxon>
        <taxon>Fabales</taxon>
        <taxon>Fabaceae</taxon>
        <taxon>Papilionoideae</taxon>
        <taxon>50 kb inversion clade</taxon>
        <taxon>NPAAA clade</taxon>
        <taxon>indigoferoid/millettioid clade</taxon>
        <taxon>Phaseoleae</taxon>
        <taxon>Vigna</taxon>
    </lineage>
</organism>
<proteinExistence type="predicted"/>
<reference evidence="1 2" key="1">
    <citation type="submission" date="2020-05" db="EMBL/GenBank/DDBJ databases">
        <title>Vigna angularis (adzuki bean) Var. LongXiaoDou No. 4 denovo assembly.</title>
        <authorList>
            <person name="Xiang H."/>
        </authorList>
    </citation>
    <scope>NUCLEOTIDE SEQUENCE [LARGE SCALE GENOMIC DNA]</scope>
    <source>
        <tissue evidence="1">Leaf</tissue>
    </source>
</reference>
<protein>
    <submittedName>
        <fullName evidence="1">Uncharacterized protein</fullName>
    </submittedName>
</protein>
<sequence length="251" mass="27719">MPPHQIPTDHHPFKNPNPQIALQLRFIIHAPPIRPPDSALRQQRVSSSQVHSLLVRPPHVHRLGVHFRHHLHHHSETPRRSPGTAVRQALPLHFAARLLGKPLEHHGQPCPATYRIRSPRHSRQPSHWQKVGPTPGHCRYFRRVRSHARAGLLLHQARDAHVGGLGALVGRHVLLSRSWTVRGCGGCTEKGPQREEVAVPEGGVVAVVAAVVAVCALHSHSAVSTRAGAVSCLRESNQRVDQVCEGCVQCF</sequence>